<accession>A0A7X3SK61</accession>
<gene>
    <name evidence="1" type="ORF">GN277_12930</name>
    <name evidence="2" type="ORF">GN277_17940</name>
</gene>
<dbReference type="EMBL" id="WUQX01000001">
    <property type="protein sequence ID" value="MXP76266.1"/>
    <property type="molecule type" value="Genomic_DNA"/>
</dbReference>
<sequence length="91" mass="10998">MDIEIKPRNPLKKLLSNLHDKLEDILFFLIRKTPQAIIPPSIMLWFENYLNKRSKELQQEIIRQQWRQLYLEKAVEEIHATQKVKKAQSED</sequence>
<reference evidence="2 3" key="1">
    <citation type="submission" date="2019-12" db="EMBL/GenBank/DDBJ databases">
        <title>Sporaefaciens musculi gen. nov., sp. nov., a novel bacterium isolated from the caecum of an obese mouse.</title>
        <authorList>
            <person name="Rasmussen T.S."/>
            <person name="Streidl T."/>
            <person name="Hitch T.C.A."/>
            <person name="Wortmann E."/>
            <person name="Deptula P."/>
            <person name="Hansen M."/>
            <person name="Nielsen D.S."/>
            <person name="Clavel T."/>
            <person name="Vogensen F.K."/>
        </authorList>
    </citation>
    <scope>NUCLEOTIDE SEQUENCE [LARGE SCALE GENOMIC DNA]</scope>
    <source>
        <strain evidence="2 3">WCA-9-b2</strain>
    </source>
</reference>
<keyword evidence="3" id="KW-1185">Reference proteome</keyword>
<evidence type="ECO:0000313" key="1">
    <source>
        <dbReference type="EMBL" id="MXP76266.1"/>
    </source>
</evidence>
<organism evidence="2 3">
    <name type="scientific">Sporofaciens musculi</name>
    <dbReference type="NCBI Taxonomy" id="2681861"/>
    <lineage>
        <taxon>Bacteria</taxon>
        <taxon>Bacillati</taxon>
        <taxon>Bacillota</taxon>
        <taxon>Clostridia</taxon>
        <taxon>Lachnospirales</taxon>
        <taxon>Lachnospiraceae</taxon>
        <taxon>Sporofaciens</taxon>
    </lineage>
</organism>
<dbReference type="Proteomes" id="UP000460412">
    <property type="component" value="Unassembled WGS sequence"/>
</dbReference>
<protein>
    <submittedName>
        <fullName evidence="2">Uncharacterized protein</fullName>
    </submittedName>
</protein>
<proteinExistence type="predicted"/>
<evidence type="ECO:0000313" key="2">
    <source>
        <dbReference type="EMBL" id="MXP77187.1"/>
    </source>
</evidence>
<dbReference type="AlphaFoldDB" id="A0A7X3SK61"/>
<dbReference type="RefSeq" id="WP_159751417.1">
    <property type="nucleotide sequence ID" value="NZ_CASZNZ010000241.1"/>
</dbReference>
<evidence type="ECO:0000313" key="3">
    <source>
        <dbReference type="Proteomes" id="UP000460412"/>
    </source>
</evidence>
<name>A0A7X3SK61_9FIRM</name>
<dbReference type="EMBL" id="WUQX01000001">
    <property type="protein sequence ID" value="MXP77187.1"/>
    <property type="molecule type" value="Genomic_DNA"/>
</dbReference>
<comment type="caution">
    <text evidence="2">The sequence shown here is derived from an EMBL/GenBank/DDBJ whole genome shotgun (WGS) entry which is preliminary data.</text>
</comment>